<keyword evidence="1 3" id="KW-0378">Hydrolase</keyword>
<reference evidence="3" key="1">
    <citation type="submission" date="2023-02" db="EMBL/GenBank/DDBJ databases">
        <title>Tahibacter soli sp. nov. isolated from soil.</title>
        <authorList>
            <person name="Baek J.H."/>
            <person name="Lee J.K."/>
            <person name="Choi D.G."/>
            <person name="Jeon C.O."/>
        </authorList>
    </citation>
    <scope>NUCLEOTIDE SEQUENCE</scope>
    <source>
        <strain evidence="3">BL</strain>
    </source>
</reference>
<comment type="caution">
    <text evidence="3">The sequence shown here is derived from an EMBL/GenBank/DDBJ whole genome shotgun (WGS) entry which is preliminary data.</text>
</comment>
<evidence type="ECO:0000313" key="4">
    <source>
        <dbReference type="Proteomes" id="UP001139971"/>
    </source>
</evidence>
<dbReference type="Pfam" id="PF10605">
    <property type="entry name" value="3HBOH"/>
    <property type="match status" value="1"/>
</dbReference>
<accession>A0A9X3YQ55</accession>
<name>A0A9X3YQ55_9GAMM</name>
<sequence>MITTSRCLILATALALSACADQKPAAPPAATPAPKAAAAMPDFLVSAVAQTRHEGADDLLSAGLGLDGLRAAVPQPFANPDAPTREELRRRAIWSNWRGIADLMVGGGYGDVYGAVPSVPGREFQAFAKVPGASQPHRVLVQVPDAFDRKNRCVVVAVASGSRGVYGAIALGGAWGLPRGCAVAYTDKGAGTGYYDADSDTGAALDGTRAARGAGLDFEPAQKATVPHTIAVKHVHSGDNPEADWGRHAVQAAQFALAALSDAFPNEPRFEFSNTRVIAAGLSNGGGAVLRAAEIDGAGFAGVVAIAPNVWPGADGAQPIYSYTTQAAIFQACALAHPRFDAVLLARPGGKPSPAALARCAALHERGLLKAGDAAAQAQEAYDLMRASGWTDAALEAGALSTAFDLWRMVAVAYASTYGRYGADAMPCGYRYAPMGKDGVPRAATAAERAAWIADGSGIPPGAGVGLVDTQAAGADPTLPGLLCLRELWTGEGADAKRVKDGIAATQAKLPRKDLPLFVVHGTDDGLIPSAFTGGAYARWVEASGQKITHWDIANAQHFDAFLGLPPLAARYVPLLPYAYRALDAMWAHVADGKPLPASGEIATKPRGMGAVLTKDNLGVVP</sequence>
<dbReference type="GO" id="GO:0047989">
    <property type="term" value="F:hydroxybutyrate-dimer hydrolase activity"/>
    <property type="evidence" value="ECO:0007669"/>
    <property type="project" value="InterPro"/>
</dbReference>
<dbReference type="PROSITE" id="PS51257">
    <property type="entry name" value="PROKAR_LIPOPROTEIN"/>
    <property type="match status" value="1"/>
</dbReference>
<dbReference type="InterPro" id="IPR016582">
    <property type="entry name" value="OHBut_olig_hydro_put"/>
</dbReference>
<proteinExistence type="predicted"/>
<dbReference type="Gene3D" id="3.40.50.1820">
    <property type="entry name" value="alpha/beta hydrolase"/>
    <property type="match status" value="1"/>
</dbReference>
<dbReference type="GO" id="GO:0005615">
    <property type="term" value="C:extracellular space"/>
    <property type="evidence" value="ECO:0007669"/>
    <property type="project" value="InterPro"/>
</dbReference>
<evidence type="ECO:0000313" key="3">
    <source>
        <dbReference type="EMBL" id="MDC8015430.1"/>
    </source>
</evidence>
<gene>
    <name evidence="3" type="ORF">OD750_023130</name>
</gene>
<dbReference type="Proteomes" id="UP001139971">
    <property type="component" value="Unassembled WGS sequence"/>
</dbReference>
<dbReference type="RefSeq" id="WP_263540619.1">
    <property type="nucleotide sequence ID" value="NZ_JAOVZO020000020.1"/>
</dbReference>
<evidence type="ECO:0000256" key="2">
    <source>
        <dbReference type="SAM" id="SignalP"/>
    </source>
</evidence>
<protein>
    <submittedName>
        <fullName evidence="3">D-(-)-3-hydroxybutyrate oligomer hydrolase</fullName>
    </submittedName>
</protein>
<evidence type="ECO:0000256" key="1">
    <source>
        <dbReference type="ARBA" id="ARBA00022801"/>
    </source>
</evidence>
<dbReference type="AlphaFoldDB" id="A0A9X3YQ55"/>
<organism evidence="3 4">
    <name type="scientific">Tahibacter soli</name>
    <dbReference type="NCBI Taxonomy" id="2983605"/>
    <lineage>
        <taxon>Bacteria</taxon>
        <taxon>Pseudomonadati</taxon>
        <taxon>Pseudomonadota</taxon>
        <taxon>Gammaproteobacteria</taxon>
        <taxon>Lysobacterales</taxon>
        <taxon>Rhodanobacteraceae</taxon>
        <taxon>Tahibacter</taxon>
    </lineage>
</organism>
<dbReference type="GO" id="GO:0019605">
    <property type="term" value="P:butyrate metabolic process"/>
    <property type="evidence" value="ECO:0007669"/>
    <property type="project" value="InterPro"/>
</dbReference>
<dbReference type="InterPro" id="IPR029058">
    <property type="entry name" value="AB_hydrolase_fold"/>
</dbReference>
<keyword evidence="2" id="KW-0732">Signal</keyword>
<feature type="chain" id="PRO_5040756807" evidence="2">
    <location>
        <begin position="21"/>
        <end position="622"/>
    </location>
</feature>
<dbReference type="EMBL" id="JAOVZO020000020">
    <property type="protein sequence ID" value="MDC8015430.1"/>
    <property type="molecule type" value="Genomic_DNA"/>
</dbReference>
<dbReference type="SUPFAM" id="SSF53474">
    <property type="entry name" value="alpha/beta-Hydrolases"/>
    <property type="match status" value="1"/>
</dbReference>
<feature type="signal peptide" evidence="2">
    <location>
        <begin position="1"/>
        <end position="20"/>
    </location>
</feature>
<keyword evidence="4" id="KW-1185">Reference proteome</keyword>